<protein>
    <submittedName>
        <fullName evidence="1">Uncharacterized protein</fullName>
    </submittedName>
</protein>
<proteinExistence type="predicted"/>
<evidence type="ECO:0000313" key="1">
    <source>
        <dbReference type="EMBL" id="KAK1743919.1"/>
    </source>
</evidence>
<reference evidence="1" key="1">
    <citation type="submission" date="2023-06" db="EMBL/GenBank/DDBJ databases">
        <title>Survivors Of The Sea: Transcriptome response of Skeletonema marinoi to long-term dormancy.</title>
        <authorList>
            <person name="Pinder M.I.M."/>
            <person name="Kourtchenko O."/>
            <person name="Robertson E.K."/>
            <person name="Larsson T."/>
            <person name="Maumus F."/>
            <person name="Osuna-Cruz C.M."/>
            <person name="Vancaester E."/>
            <person name="Stenow R."/>
            <person name="Vandepoele K."/>
            <person name="Ploug H."/>
            <person name="Bruchert V."/>
            <person name="Godhe A."/>
            <person name="Topel M."/>
        </authorList>
    </citation>
    <scope>NUCLEOTIDE SEQUENCE</scope>
    <source>
        <strain evidence="1">R05AC</strain>
    </source>
</reference>
<keyword evidence="2" id="KW-1185">Reference proteome</keyword>
<name>A0AAD8YCI7_9STRA</name>
<dbReference type="AlphaFoldDB" id="A0AAD8YCI7"/>
<accession>A0AAD8YCI7</accession>
<organism evidence="1 2">
    <name type="scientific">Skeletonema marinoi</name>
    <dbReference type="NCBI Taxonomy" id="267567"/>
    <lineage>
        <taxon>Eukaryota</taxon>
        <taxon>Sar</taxon>
        <taxon>Stramenopiles</taxon>
        <taxon>Ochrophyta</taxon>
        <taxon>Bacillariophyta</taxon>
        <taxon>Coscinodiscophyceae</taxon>
        <taxon>Thalassiosirophycidae</taxon>
        <taxon>Thalassiosirales</taxon>
        <taxon>Skeletonemataceae</taxon>
        <taxon>Skeletonema</taxon>
        <taxon>Skeletonema marinoi-dohrnii complex</taxon>
    </lineage>
</organism>
<comment type="caution">
    <text evidence="1">The sequence shown here is derived from an EMBL/GenBank/DDBJ whole genome shotgun (WGS) entry which is preliminary data.</text>
</comment>
<evidence type="ECO:0000313" key="2">
    <source>
        <dbReference type="Proteomes" id="UP001224775"/>
    </source>
</evidence>
<dbReference type="Proteomes" id="UP001224775">
    <property type="component" value="Unassembled WGS sequence"/>
</dbReference>
<dbReference type="EMBL" id="JATAAI010000008">
    <property type="protein sequence ID" value="KAK1743919.1"/>
    <property type="molecule type" value="Genomic_DNA"/>
</dbReference>
<gene>
    <name evidence="1" type="ORF">QTG54_005516</name>
</gene>
<sequence length="143" mass="15969">MDVRLPPLDEDGNMSYNVHKFDRAREESKSVLVDVLVRVMSSLSIFTSFPRDCLSLYLGVSALLTWASSSLDLKSNSGMLWKVVGEQWMPWWIDGLFGDVIGEDSAVAAVAMAVDTKTVTMRLFTLHWIIMLVKGTTALLLQL</sequence>